<evidence type="ECO:0000313" key="3">
    <source>
        <dbReference type="Proteomes" id="UP000829542"/>
    </source>
</evidence>
<dbReference type="PIRSF" id="PIRSF016184">
    <property type="entry name" value="PhzC_PhzF"/>
    <property type="match status" value="1"/>
</dbReference>
<gene>
    <name evidence="2" type="ORF">MMG00_08190</name>
</gene>
<accession>A0ABY3X5C5</accession>
<keyword evidence="3" id="KW-1185">Reference proteome</keyword>
<dbReference type="Gene3D" id="3.10.310.10">
    <property type="entry name" value="Diaminopimelate Epimerase, Chain A, domain 1"/>
    <property type="match status" value="2"/>
</dbReference>
<reference evidence="2 3" key="1">
    <citation type="submission" date="2022-03" db="EMBL/GenBank/DDBJ databases">
        <title>Ignatzschineria rhizosphaerae HR5S32.</title>
        <authorList>
            <person name="Sun J.Q."/>
            <person name="Feng J.Y."/>
        </authorList>
    </citation>
    <scope>NUCLEOTIDE SEQUENCE [LARGE SCALE GENOMIC DNA]</scope>
    <source>
        <strain evidence="2 3">HR5S32</strain>
    </source>
</reference>
<dbReference type="PANTHER" id="PTHR13774">
    <property type="entry name" value="PHENAZINE BIOSYNTHESIS PROTEIN"/>
    <property type="match status" value="1"/>
</dbReference>
<dbReference type="EMBL" id="CP093379">
    <property type="protein sequence ID" value="UNM95208.1"/>
    <property type="molecule type" value="Genomic_DNA"/>
</dbReference>
<dbReference type="SUPFAM" id="SSF54506">
    <property type="entry name" value="Diaminopimelate epimerase-like"/>
    <property type="match status" value="1"/>
</dbReference>
<dbReference type="PANTHER" id="PTHR13774:SF32">
    <property type="entry name" value="ANTISENSE-ENHANCING SEQUENCE 1"/>
    <property type="match status" value="1"/>
</dbReference>
<organism evidence="2 3">
    <name type="scientific">Ignatzschineria rhizosphaerae</name>
    <dbReference type="NCBI Taxonomy" id="2923279"/>
    <lineage>
        <taxon>Bacteria</taxon>
        <taxon>Pseudomonadati</taxon>
        <taxon>Pseudomonadota</taxon>
        <taxon>Gammaproteobacteria</taxon>
        <taxon>Cardiobacteriales</taxon>
        <taxon>Ignatzschineriaceae</taxon>
        <taxon>Ignatzschineria</taxon>
    </lineage>
</organism>
<dbReference type="InterPro" id="IPR003719">
    <property type="entry name" value="Phenazine_PhzF-like"/>
</dbReference>
<proteinExistence type="inferred from homology"/>
<dbReference type="Pfam" id="PF02567">
    <property type="entry name" value="PhzC-PhzF"/>
    <property type="match status" value="1"/>
</dbReference>
<dbReference type="Proteomes" id="UP000829542">
    <property type="component" value="Chromosome"/>
</dbReference>
<dbReference type="NCBIfam" id="TIGR00654">
    <property type="entry name" value="PhzF_family"/>
    <property type="match status" value="1"/>
</dbReference>
<sequence length="281" mass="31625">MQTLPFYWINVFTNLQNRGNPLPVIILEQSLSADSMQKITTMFNQSETIFIENAQSECPKLHIYTPVQELPFAGHPIIGALEILTLIRKSPVSQVQCKAGIVHTDYDADTNIYWLKAPATPTKRASDLTIELTAKMLGIASEQVLNLPTWMNVGNEQLLVQIKDPTTIDEIALNLPLFEQYAALNPDRCIIYLWAQQQNGIYARFLSLNKGVLREDSGTGSAAANLGGWLLLQGKTNLEYRIQQGTLMQRESILYLKLQDQEIWIGGENHLLGKGELNWQD</sequence>
<comment type="similarity">
    <text evidence="1">Belongs to the PhzF family.</text>
</comment>
<protein>
    <submittedName>
        <fullName evidence="2">PhzF family phenazine biosynthesis protein</fullName>
    </submittedName>
</protein>
<evidence type="ECO:0000256" key="1">
    <source>
        <dbReference type="ARBA" id="ARBA00008270"/>
    </source>
</evidence>
<evidence type="ECO:0000313" key="2">
    <source>
        <dbReference type="EMBL" id="UNM95208.1"/>
    </source>
</evidence>
<dbReference type="RefSeq" id="WP_242147226.1">
    <property type="nucleotide sequence ID" value="NZ_CP093379.1"/>
</dbReference>
<name>A0ABY3X5C5_9GAMM</name>